<feature type="region of interest" description="Disordered" evidence="1">
    <location>
        <begin position="1"/>
        <end position="55"/>
    </location>
</feature>
<dbReference type="EMBL" id="CP024915">
    <property type="protein sequence ID" value="AUZ88581.1"/>
    <property type="molecule type" value="Genomic_DNA"/>
</dbReference>
<accession>A0A2L0UH51</accession>
<evidence type="ECO:0000313" key="3">
    <source>
        <dbReference type="EMBL" id="AUZ88581.1"/>
    </source>
</evidence>
<dbReference type="InterPro" id="IPR031165">
    <property type="entry name" value="GNAT_YJDJ"/>
</dbReference>
<dbReference type="Pfam" id="PF14542">
    <property type="entry name" value="Acetyltransf_CG"/>
    <property type="match status" value="1"/>
</dbReference>
<feature type="domain" description="N-acetyltransferase" evidence="2">
    <location>
        <begin position="191"/>
        <end position="277"/>
    </location>
</feature>
<feature type="compositionally biased region" description="Low complexity" evidence="1">
    <location>
        <begin position="7"/>
        <end position="17"/>
    </location>
</feature>
<evidence type="ECO:0000259" key="2">
    <source>
        <dbReference type="PROSITE" id="PS51729"/>
    </source>
</evidence>
<dbReference type="RefSeq" id="WP_208739707.1">
    <property type="nucleotide sequence ID" value="NZ_CP024915.1"/>
</dbReference>
<dbReference type="SUPFAM" id="SSF55729">
    <property type="entry name" value="Acyl-CoA N-acyltransferases (Nat)"/>
    <property type="match status" value="1"/>
</dbReference>
<dbReference type="InterPro" id="IPR016181">
    <property type="entry name" value="Acyl_CoA_acyltransferase"/>
</dbReference>
<dbReference type="Proteomes" id="UP000239187">
    <property type="component" value="Chromosome"/>
</dbReference>
<sequence>MSVSPLTDATHATDATHGSPSTPVQTIDLANPANLADPTSTPEATRAAHAPDPASVAEEVIGSVVALTVAASAQAGTSSESPDDDLHGVDGVYGVDGISSSSDRIEGLSDSELEGWSRPASETPDVIPFHLGEASDRQLRRWSNDLFKQLNRDSPSFMIVDDYTRVIEEIERRDADAASSANPPEFRQKFRDNTRGRRFELFRNGVLAGYIAYSMRAGVLRLNRTVVPEPFEHQGIEGILIHQVLLTAHRRRLAAIAYCQKAQDFLQLNPQYKQLVHA</sequence>
<dbReference type="Gene3D" id="3.40.630.30">
    <property type="match status" value="1"/>
</dbReference>
<protein>
    <recommendedName>
        <fullName evidence="2">N-acetyltransferase domain-containing protein</fullName>
    </recommendedName>
</protein>
<name>A0A2L0UH51_9MICC</name>
<proteinExistence type="predicted"/>
<reference evidence="3 4" key="1">
    <citation type="submission" date="2017-11" db="EMBL/GenBank/DDBJ databases">
        <title>Draft genome of Arthrobacter agilis strain UMCV2, a plant growth-promoting rhizobacterium and biocontrol capacity of phytopathogenic fungi.</title>
        <authorList>
            <person name="Martinez-Camara R."/>
            <person name="Santoyo G."/>
            <person name="Moreno-Hagelsieb G."/>
            <person name="Valencia-Cantero E."/>
        </authorList>
    </citation>
    <scope>NUCLEOTIDE SEQUENCE [LARGE SCALE GENOMIC DNA]</scope>
    <source>
        <strain evidence="3 4">UMCV2</strain>
    </source>
</reference>
<dbReference type="AlphaFoldDB" id="A0A2L0UH51"/>
<organism evidence="3 4">
    <name type="scientific">Arthrobacter agilis</name>
    <dbReference type="NCBI Taxonomy" id="37921"/>
    <lineage>
        <taxon>Bacteria</taxon>
        <taxon>Bacillati</taxon>
        <taxon>Actinomycetota</taxon>
        <taxon>Actinomycetes</taxon>
        <taxon>Micrococcales</taxon>
        <taxon>Micrococcaceae</taxon>
        <taxon>Arthrobacter</taxon>
    </lineage>
</organism>
<dbReference type="PROSITE" id="PS51729">
    <property type="entry name" value="GNAT_YJDJ"/>
    <property type="match status" value="1"/>
</dbReference>
<feature type="region of interest" description="Disordered" evidence="1">
    <location>
        <begin position="75"/>
        <end position="125"/>
    </location>
</feature>
<gene>
    <name evidence="3" type="ORF">CVO76_13730</name>
</gene>
<evidence type="ECO:0000313" key="4">
    <source>
        <dbReference type="Proteomes" id="UP000239187"/>
    </source>
</evidence>
<evidence type="ECO:0000256" key="1">
    <source>
        <dbReference type="SAM" id="MobiDB-lite"/>
    </source>
</evidence>